<comment type="caution">
    <text evidence="6">The sequence shown here is derived from an EMBL/GenBank/DDBJ whole genome shotgun (WGS) entry which is preliminary data.</text>
</comment>
<dbReference type="Pfam" id="PF03466">
    <property type="entry name" value="LysR_substrate"/>
    <property type="match status" value="1"/>
</dbReference>
<dbReference type="EMBL" id="JAGSND010000001">
    <property type="protein sequence ID" value="MBR0596285.1"/>
    <property type="molecule type" value="Genomic_DNA"/>
</dbReference>
<dbReference type="GO" id="GO:0000976">
    <property type="term" value="F:transcription cis-regulatory region binding"/>
    <property type="evidence" value="ECO:0007669"/>
    <property type="project" value="TreeGrafter"/>
</dbReference>
<keyword evidence="2" id="KW-0805">Transcription regulation</keyword>
<dbReference type="PRINTS" id="PR00039">
    <property type="entry name" value="HTHLYSR"/>
</dbReference>
<dbReference type="InterPro" id="IPR000847">
    <property type="entry name" value="LysR_HTH_N"/>
</dbReference>
<comment type="similarity">
    <text evidence="1">Belongs to the LysR transcriptional regulatory family.</text>
</comment>
<organism evidence="6 7">
    <name type="scientific">Sinanaerobacter chloroacetimidivorans</name>
    <dbReference type="NCBI Taxonomy" id="2818044"/>
    <lineage>
        <taxon>Bacteria</taxon>
        <taxon>Bacillati</taxon>
        <taxon>Bacillota</taxon>
        <taxon>Clostridia</taxon>
        <taxon>Peptostreptococcales</taxon>
        <taxon>Anaerovoracaceae</taxon>
        <taxon>Sinanaerobacter</taxon>
    </lineage>
</organism>
<dbReference type="SUPFAM" id="SSF53850">
    <property type="entry name" value="Periplasmic binding protein-like II"/>
    <property type="match status" value="1"/>
</dbReference>
<dbReference type="AlphaFoldDB" id="A0A8J7VZL2"/>
<keyword evidence="3" id="KW-0238">DNA-binding</keyword>
<evidence type="ECO:0000259" key="5">
    <source>
        <dbReference type="PROSITE" id="PS50931"/>
    </source>
</evidence>
<dbReference type="Pfam" id="PF00126">
    <property type="entry name" value="HTH_1"/>
    <property type="match status" value="1"/>
</dbReference>
<dbReference type="PROSITE" id="PS50931">
    <property type="entry name" value="HTH_LYSR"/>
    <property type="match status" value="1"/>
</dbReference>
<sequence>MDLKQLNTFLTVAEFLNFTKAAAQLGYAQSSITAQIQQLENEMGVKLFERIGKTVTLTHEGKRMLPYASQILQLAGNMKSDLSGSDVPAGVLTIGAAESLSIYRLPAIIKEYRSLYPKVDINLKLLHCSEFIPNLMNGTIDAAFTIGNEIEAEFLIEVFQLPEPMALLAHPEHLLARKKHVASEDLETEALLLTGKDCCYRGMFTDKLAENHILPRVALETDSIQAIKLAAMSGLGICILPKISIQEEVSSGKLATLNFPTEDFEIVSQLLYHKDKWISASFRAFLELSAEIMHNMPALF</sequence>
<gene>
    <name evidence="6" type="ORF">KCX82_00190</name>
</gene>
<dbReference type="GO" id="GO:0003700">
    <property type="term" value="F:DNA-binding transcription factor activity"/>
    <property type="evidence" value="ECO:0007669"/>
    <property type="project" value="InterPro"/>
</dbReference>
<protein>
    <submittedName>
        <fullName evidence="6">LysR family transcriptional regulator</fullName>
    </submittedName>
</protein>
<feature type="domain" description="HTH lysR-type" evidence="5">
    <location>
        <begin position="1"/>
        <end position="58"/>
    </location>
</feature>
<proteinExistence type="inferred from homology"/>
<dbReference type="InterPro" id="IPR005119">
    <property type="entry name" value="LysR_subst-bd"/>
</dbReference>
<dbReference type="Proteomes" id="UP000675664">
    <property type="component" value="Unassembled WGS sequence"/>
</dbReference>
<name>A0A8J7VZL2_9FIRM</name>
<dbReference type="Gene3D" id="3.40.190.290">
    <property type="match status" value="1"/>
</dbReference>
<dbReference type="InterPro" id="IPR036390">
    <property type="entry name" value="WH_DNA-bd_sf"/>
</dbReference>
<keyword evidence="7" id="KW-1185">Reference proteome</keyword>
<evidence type="ECO:0000256" key="1">
    <source>
        <dbReference type="ARBA" id="ARBA00009437"/>
    </source>
</evidence>
<evidence type="ECO:0000313" key="7">
    <source>
        <dbReference type="Proteomes" id="UP000675664"/>
    </source>
</evidence>
<dbReference type="PANTHER" id="PTHR30126">
    <property type="entry name" value="HTH-TYPE TRANSCRIPTIONAL REGULATOR"/>
    <property type="match status" value="1"/>
</dbReference>
<dbReference type="PANTHER" id="PTHR30126:SF100">
    <property type="entry name" value="LYSR-FAMILY TRANSCRIPTIONAL REGULATOR"/>
    <property type="match status" value="1"/>
</dbReference>
<dbReference type="CDD" id="cd05466">
    <property type="entry name" value="PBP2_LTTR_substrate"/>
    <property type="match status" value="1"/>
</dbReference>
<evidence type="ECO:0000256" key="3">
    <source>
        <dbReference type="ARBA" id="ARBA00023125"/>
    </source>
</evidence>
<dbReference type="Gene3D" id="1.10.10.10">
    <property type="entry name" value="Winged helix-like DNA-binding domain superfamily/Winged helix DNA-binding domain"/>
    <property type="match status" value="1"/>
</dbReference>
<accession>A0A8J7VZL2</accession>
<evidence type="ECO:0000256" key="4">
    <source>
        <dbReference type="ARBA" id="ARBA00023163"/>
    </source>
</evidence>
<dbReference type="FunFam" id="1.10.10.10:FF:000001">
    <property type="entry name" value="LysR family transcriptional regulator"/>
    <property type="match status" value="1"/>
</dbReference>
<evidence type="ECO:0000313" key="6">
    <source>
        <dbReference type="EMBL" id="MBR0596285.1"/>
    </source>
</evidence>
<reference evidence="6" key="2">
    <citation type="submission" date="2021-04" db="EMBL/GenBank/DDBJ databases">
        <authorList>
            <person name="Liu J."/>
        </authorList>
    </citation>
    <scope>NUCLEOTIDE SEQUENCE</scope>
    <source>
        <strain evidence="6">BAD-6</strain>
    </source>
</reference>
<evidence type="ECO:0000256" key="2">
    <source>
        <dbReference type="ARBA" id="ARBA00023015"/>
    </source>
</evidence>
<dbReference type="InterPro" id="IPR036388">
    <property type="entry name" value="WH-like_DNA-bd_sf"/>
</dbReference>
<dbReference type="RefSeq" id="WP_227016421.1">
    <property type="nucleotide sequence ID" value="NZ_JAGSND010000001.1"/>
</dbReference>
<dbReference type="SUPFAM" id="SSF46785">
    <property type="entry name" value="Winged helix' DNA-binding domain"/>
    <property type="match status" value="1"/>
</dbReference>
<keyword evidence="4" id="KW-0804">Transcription</keyword>
<reference evidence="6" key="1">
    <citation type="submission" date="2021-04" db="EMBL/GenBank/DDBJ databases">
        <title>Sinoanaerobacter chloroacetimidivorans sp. nov., an obligate anaerobic bacterium isolated from anaerobic sludge.</title>
        <authorList>
            <person name="Bao Y."/>
        </authorList>
    </citation>
    <scope>NUCLEOTIDE SEQUENCE</scope>
    <source>
        <strain evidence="6">BAD-6</strain>
    </source>
</reference>